<feature type="transmembrane region" description="Helical" evidence="4">
    <location>
        <begin position="12"/>
        <end position="31"/>
    </location>
</feature>
<dbReference type="SMART" id="SM01360">
    <property type="entry name" value="A2M"/>
    <property type="match status" value="1"/>
</dbReference>
<keyword evidence="4" id="KW-0472">Membrane</keyword>
<evidence type="ECO:0000259" key="5">
    <source>
        <dbReference type="SMART" id="SM01359"/>
    </source>
</evidence>
<dbReference type="Pfam" id="PF01835">
    <property type="entry name" value="MG2"/>
    <property type="match status" value="1"/>
</dbReference>
<dbReference type="Gene3D" id="2.60.40.3710">
    <property type="match status" value="1"/>
</dbReference>
<evidence type="ECO:0000256" key="2">
    <source>
        <dbReference type="ARBA" id="ARBA00022729"/>
    </source>
</evidence>
<dbReference type="Pfam" id="PF00207">
    <property type="entry name" value="A2M"/>
    <property type="match status" value="1"/>
</dbReference>
<feature type="domain" description="Alpha-2-macroglobulin bait region" evidence="5">
    <location>
        <begin position="1057"/>
        <end position="1196"/>
    </location>
</feature>
<proteinExistence type="inferred from homology"/>
<gene>
    <name evidence="7" type="ORF">AO353_15520</name>
</gene>
<dbReference type="InterPro" id="IPR008930">
    <property type="entry name" value="Terpenoid_cyclase/PrenylTrfase"/>
</dbReference>
<dbReference type="SMART" id="SM01359">
    <property type="entry name" value="A2M_N_2"/>
    <property type="match status" value="1"/>
</dbReference>
<evidence type="ECO:0000259" key="6">
    <source>
        <dbReference type="SMART" id="SM01360"/>
    </source>
</evidence>
<dbReference type="Pfam" id="PF17973">
    <property type="entry name" value="bMG10"/>
    <property type="match status" value="1"/>
</dbReference>
<dbReference type="InterPro" id="IPR021868">
    <property type="entry name" value="Alpha_2_Macroglob_MG3"/>
</dbReference>
<dbReference type="PANTHER" id="PTHR40094">
    <property type="entry name" value="ALPHA-2-MACROGLOBULIN HOMOLOG"/>
    <property type="match status" value="1"/>
</dbReference>
<reference evidence="8" key="1">
    <citation type="submission" date="2015-09" db="EMBL/GenBank/DDBJ databases">
        <title>Whole genome sequence of Pseudomonas fluorescens FW300-N2E3.</title>
        <authorList>
            <person name="Ray J."/>
            <person name="Melnyk R."/>
            <person name="Deutschbauer A."/>
        </authorList>
    </citation>
    <scope>NUCLEOTIDE SEQUENCE [LARGE SCALE GENOMIC DNA]</scope>
    <source>
        <strain evidence="8">FW300-N2E3</strain>
    </source>
</reference>
<dbReference type="InterPro" id="IPR051802">
    <property type="entry name" value="YfhM-like"/>
</dbReference>
<evidence type="ECO:0000256" key="1">
    <source>
        <dbReference type="ARBA" id="ARBA00010556"/>
    </source>
</evidence>
<dbReference type="SUPFAM" id="SSF48239">
    <property type="entry name" value="Terpenoid cyclases/Protein prenyltransferases"/>
    <property type="match status" value="1"/>
</dbReference>
<accession>A0A0N9WKV3</accession>
<evidence type="ECO:0000313" key="7">
    <source>
        <dbReference type="EMBL" id="ALI02417.1"/>
    </source>
</evidence>
<dbReference type="Pfam" id="PF11974">
    <property type="entry name" value="bMG3"/>
    <property type="match status" value="1"/>
</dbReference>
<keyword evidence="4" id="KW-1133">Transmembrane helix</keyword>
<dbReference type="PANTHER" id="PTHR40094:SF1">
    <property type="entry name" value="UBIQUITIN DOMAIN-CONTAINING PROTEIN"/>
    <property type="match status" value="1"/>
</dbReference>
<organism evidence="7 8">
    <name type="scientific">Pseudomonas fluorescens</name>
    <dbReference type="NCBI Taxonomy" id="294"/>
    <lineage>
        <taxon>Bacteria</taxon>
        <taxon>Pseudomonadati</taxon>
        <taxon>Pseudomonadota</taxon>
        <taxon>Gammaproteobacteria</taxon>
        <taxon>Pseudomonadales</taxon>
        <taxon>Pseudomonadaceae</taxon>
        <taxon>Pseudomonas</taxon>
    </lineage>
</organism>
<feature type="transmembrane region" description="Helical" evidence="4">
    <location>
        <begin position="37"/>
        <end position="55"/>
    </location>
</feature>
<dbReference type="InterPro" id="IPR011625">
    <property type="entry name" value="A2M_N_BRD"/>
</dbReference>
<dbReference type="Pfam" id="PF07703">
    <property type="entry name" value="A2M_BRD"/>
    <property type="match status" value="1"/>
</dbReference>
<dbReference type="InterPro" id="IPR041246">
    <property type="entry name" value="Bact_MG10"/>
</dbReference>
<feature type="transmembrane region" description="Helical" evidence="4">
    <location>
        <begin position="67"/>
        <end position="86"/>
    </location>
</feature>
<dbReference type="Gene3D" id="1.50.10.20">
    <property type="match status" value="1"/>
</dbReference>
<keyword evidence="2" id="KW-0732">Signal</keyword>
<dbReference type="InterPro" id="IPR041203">
    <property type="entry name" value="Bact_A2M_MG5"/>
</dbReference>
<dbReference type="EMBL" id="CP012830">
    <property type="protein sequence ID" value="ALI02417.1"/>
    <property type="molecule type" value="Genomic_DNA"/>
</dbReference>
<reference evidence="7 8" key="2">
    <citation type="journal article" date="2018" name="Nature">
        <title>Mutant phenotypes for thousands of bacterial genes of unknown function.</title>
        <authorList>
            <person name="Price M.N."/>
            <person name="Wetmore K.M."/>
            <person name="Waters R.J."/>
            <person name="Callaghan M."/>
            <person name="Ray J."/>
            <person name="Liu H."/>
            <person name="Kuehl J.V."/>
            <person name="Melnyk R.A."/>
            <person name="Lamson J.S."/>
            <person name="Suh Y."/>
            <person name="Carlson H.K."/>
            <person name="Esquivel Z."/>
            <person name="Sadeeshkumar H."/>
            <person name="Chakraborty R."/>
            <person name="Zane G.M."/>
            <person name="Rubin B.E."/>
            <person name="Wall J.D."/>
            <person name="Visel A."/>
            <person name="Bristow J."/>
            <person name="Blow M.J."/>
            <person name="Arkin A.P."/>
            <person name="Deutschbauer A.M."/>
        </authorList>
    </citation>
    <scope>NUCLEOTIDE SEQUENCE [LARGE SCALE GENOMIC DNA]</scope>
    <source>
        <strain evidence="7 8">FW300-N2E3</strain>
    </source>
</reference>
<feature type="region of interest" description="Disordered" evidence="3">
    <location>
        <begin position="1835"/>
        <end position="1868"/>
    </location>
</feature>
<dbReference type="Gene3D" id="2.60.40.1930">
    <property type="match status" value="1"/>
</dbReference>
<dbReference type="Pfam" id="PF17972">
    <property type="entry name" value="bMG5"/>
    <property type="match status" value="1"/>
</dbReference>
<dbReference type="OrthoDB" id="9767116at2"/>
<sequence length="1947" mass="214020">MFDSCKEAWRRISGVFLTVVSVLSKVVGWLLKSLFGQWQPPFWLRAIGAGLTTLGHKARAYPRQTTGGVLGLLLVVAAAFYGWHWYSNLPKPHTVAYSVHKPNLTDYTQQPPIVDTLKIRFAESVAPLQDIGKPVTRGISLKPAVQGTWSWADDRSLLFVPDQDWPIDAHYSLELSKSNLLADGVLLAEYNSQITTPPFRGQLTQNELYQDPVNPTLKQQVATFRFSHPVDEESLRKRVSITLGKGLAYRDAQAPNLPEISFDERRLNAYIRSAALATPLENASVTIKLDEGIKARNGGNTSPAPLSADVTVPGRYRLTFSSADIQFVDNERGEPEPVLMFSSSNAVADETIAGKVQAWLLPEKAENDHRPWSTSEIDEKLLARSIPVKLTHVPSIEPLNTQHAFKFKAPAGRMLYARVPANLEAIGGYLAKNPVASLVSMPAYPRTLQFLSNGALLSLNGEKRLGFMARGVPGAHVEIARLLPNQLQHLVDQSSGSFARPNFGNDYFDRMVERMSLDIPLSAADPSKTLYDNVDLSRYLTANGGRRGIFVLKLSPQDDPAEHTFDGYSRNTTSDLRFIVVTDLGIIAKRSSDGSHDVYVQSIGNGSPVADAQVDIIGRNGLPVSSGKTDTEGHAHFAKLDELRREKTPLMYVVTRGNDQSFLPIARQSQQLDLSRFDVGGLKEDGAIDRLSAYLFTDRGLYRPDETAHLGMIVRSGNWKGVLQGLPLELQITDPRGLEVIRQPLKLSASGFESFDFASSEVAPAGDYTATLQLIGEQQTRTDLGSVSFKVRDFEPDRMKVSLSLHDTPVQGWIPPEQVVAKVTALHLFGAPASGRRVTAKMSLSPTLAAFDRFPDYRFRLRDSLEEANSEDLAETEADDNGQAVLDLNLQRFANSTYRLQVMTQVYEAEGGRNVAAQSALLVSSAPYLVGVKSQDSLGYVAKDASRQVQWLAVAPDLTPVAVEGLSTELVEHRYVSVLIKQSNGTYKYESRIKHINQSATPLPLGKDGAKQTLNTATPGDYTLQLKDANGNLLNAIDYSVAGRGNTSRSLERNAELQLRLDKRSYATGDEIAISIRAPYTGAGLITIERDKVYTQQWFKADSTNSVQHIRVPAGLEGNAYINVQFVRDIGSSEVYMSPLSYGVVPFSINLDARRMALKVEGPTKTEPGQVLDIKVNADRPSRAVVYAVDEGILQVARYQTPDPLGFFFQKRALEVGTSQILDLILPEFSRLLSGAAPGGDTENALASHLNPFKRKHQPPVAWWSGLIDLPAGDTVLHYQIPDSFNGKLHLFAVAVDTDSVGVSEASTDVRGPLVITPNVPAFVAPGDVFSVSAGVFSNLETPTRVKFELQTSAGLKVEGDPNSTLDLQPRKEGIAEFRIKVLENLGSADLRFVAVLPDGKRIQVAETTSIRPLSEHRVALSLGRFDSTSKELKPTRELFPQLRNVQLGVAASPLVWANGLKHYLDDYGYACTEQLVSKAMPTLIWGGTAPEAEQAFTGAVRMLRQRQNQAGGFGLWAANPDVAPYASLYATDFLIEAKERGLPVPEDVLVRANAYLTDLANGPSEGLSELRNRAYASYLLSRQGILVSGALSDIRERYESYFRDSWKNDLGAAYLAASYKLLKQDRQADALVRKIPWRSISDAWDSDGLYYDPLVHDAEHLHLLSRHFPELLGDVPVNLLDKLGKRLNEQRYNSLSAALLLRALDNYGQRAQSNMTLKATAWLGDKQQQLLQMAGQPPRAAVPPGTQKLLMEKTDGPAAFYMLSEAGFDRSATLHSISNGLEIIHEYLDLNGKPVSQVSVGDEFLVRLRLRATDRDQVQQVAVVDLLPGGVEPVYRLPPEPQAASEGEGEGEGEESQYAENSEEANAWQAPIGESELSNWQPDYIDVRDDRVVFYGTALRDVGTFVYRVRATNAGTFNTPPAYAEGLYQTTLQGRGKVGQLEIVKP</sequence>
<feature type="compositionally biased region" description="Acidic residues" evidence="3">
    <location>
        <begin position="1848"/>
        <end position="1864"/>
    </location>
</feature>
<name>A0A0N9WKV3_PSEFL</name>
<dbReference type="CDD" id="cd02891">
    <property type="entry name" value="A2M_like"/>
    <property type="match status" value="1"/>
</dbReference>
<dbReference type="InterPro" id="IPR002890">
    <property type="entry name" value="MG2"/>
</dbReference>
<dbReference type="Proteomes" id="UP000066487">
    <property type="component" value="Chromosome"/>
</dbReference>
<comment type="similarity">
    <text evidence="1">Belongs to the protease inhibitor I39 (alpha-2-macroglobulin) family. Bacterial alpha-2-macroglobulin subfamily.</text>
</comment>
<protein>
    <submittedName>
        <fullName evidence="7">Alpha-2-macroglobulin</fullName>
    </submittedName>
</protein>
<evidence type="ECO:0000313" key="8">
    <source>
        <dbReference type="Proteomes" id="UP000066487"/>
    </source>
</evidence>
<keyword evidence="4" id="KW-0812">Transmembrane</keyword>
<dbReference type="RefSeq" id="WP_054595745.1">
    <property type="nucleotide sequence ID" value="NZ_CP012830.1"/>
</dbReference>
<feature type="domain" description="Alpha-2-macroglobulin" evidence="6">
    <location>
        <begin position="1261"/>
        <end position="1350"/>
    </location>
</feature>
<evidence type="ECO:0000256" key="4">
    <source>
        <dbReference type="SAM" id="Phobius"/>
    </source>
</evidence>
<evidence type="ECO:0000256" key="3">
    <source>
        <dbReference type="SAM" id="MobiDB-lite"/>
    </source>
</evidence>
<dbReference type="GO" id="GO:0004866">
    <property type="term" value="F:endopeptidase inhibitor activity"/>
    <property type="evidence" value="ECO:0007669"/>
    <property type="project" value="InterPro"/>
</dbReference>
<dbReference type="InterPro" id="IPR001599">
    <property type="entry name" value="Macroglobln_a2"/>
</dbReference>